<accession>A0ABQ1FYA5</accession>
<protein>
    <submittedName>
        <fullName evidence="2">Uncharacterized protein</fullName>
    </submittedName>
</protein>
<proteinExistence type="predicted"/>
<dbReference type="Proteomes" id="UP000620046">
    <property type="component" value="Unassembled WGS sequence"/>
</dbReference>
<feature type="signal peptide" evidence="1">
    <location>
        <begin position="1"/>
        <end position="26"/>
    </location>
</feature>
<dbReference type="EMBL" id="BMJA01000002">
    <property type="protein sequence ID" value="GGA33827.1"/>
    <property type="molecule type" value="Genomic_DNA"/>
</dbReference>
<keyword evidence="3" id="KW-1185">Reference proteome</keyword>
<gene>
    <name evidence="2" type="ORF">GCM10010981_23480</name>
</gene>
<feature type="chain" id="PRO_5046848894" evidence="1">
    <location>
        <begin position="27"/>
        <end position="74"/>
    </location>
</feature>
<evidence type="ECO:0000256" key="1">
    <source>
        <dbReference type="SAM" id="SignalP"/>
    </source>
</evidence>
<evidence type="ECO:0000313" key="2">
    <source>
        <dbReference type="EMBL" id="GGA33827.1"/>
    </source>
</evidence>
<dbReference type="RefSeq" id="WP_188794519.1">
    <property type="nucleotide sequence ID" value="NZ_BMJA01000002.1"/>
</dbReference>
<sequence length="74" mass="7815">MVRIQQIRNVLLASLVAIGMTSTAFAQTSASNTAKVYRNGSTTITAQRGATQVDATQTTDTICNTYNCGGGRRS</sequence>
<comment type="caution">
    <text evidence="2">The sequence shown here is derived from an EMBL/GenBank/DDBJ whole genome shotgun (WGS) entry which is preliminary data.</text>
</comment>
<evidence type="ECO:0000313" key="3">
    <source>
        <dbReference type="Proteomes" id="UP000620046"/>
    </source>
</evidence>
<reference evidence="3" key="1">
    <citation type="journal article" date="2019" name="Int. J. Syst. Evol. Microbiol.">
        <title>The Global Catalogue of Microorganisms (GCM) 10K type strain sequencing project: providing services to taxonomists for standard genome sequencing and annotation.</title>
        <authorList>
            <consortium name="The Broad Institute Genomics Platform"/>
            <consortium name="The Broad Institute Genome Sequencing Center for Infectious Disease"/>
            <person name="Wu L."/>
            <person name="Ma J."/>
        </authorList>
    </citation>
    <scope>NUCLEOTIDE SEQUENCE [LARGE SCALE GENOMIC DNA]</scope>
    <source>
        <strain evidence="3">CGMCC 1.15439</strain>
    </source>
</reference>
<keyword evidence="1" id="KW-0732">Signal</keyword>
<name>A0ABQ1FYA5_9GAMM</name>
<organism evidence="2 3">
    <name type="scientific">Dyella nitratireducens</name>
    <dbReference type="NCBI Taxonomy" id="1849580"/>
    <lineage>
        <taxon>Bacteria</taxon>
        <taxon>Pseudomonadati</taxon>
        <taxon>Pseudomonadota</taxon>
        <taxon>Gammaproteobacteria</taxon>
        <taxon>Lysobacterales</taxon>
        <taxon>Rhodanobacteraceae</taxon>
        <taxon>Dyella</taxon>
    </lineage>
</organism>